<dbReference type="Pfam" id="PF20142">
    <property type="entry name" value="Scaffold"/>
    <property type="match status" value="1"/>
</dbReference>
<evidence type="ECO:0000313" key="9">
    <source>
        <dbReference type="EMBL" id="CEN39993.1"/>
    </source>
</evidence>
<dbReference type="InterPro" id="IPR036365">
    <property type="entry name" value="PGBD-like_sf"/>
</dbReference>
<evidence type="ECO:0000256" key="1">
    <source>
        <dbReference type="ARBA" id="ARBA00004752"/>
    </source>
</evidence>
<dbReference type="OrthoDB" id="9778545at2"/>
<proteinExistence type="inferred from homology"/>
<dbReference type="GO" id="GO:0004180">
    <property type="term" value="F:carboxypeptidase activity"/>
    <property type="evidence" value="ECO:0007669"/>
    <property type="project" value="UniProtKB-ARBA"/>
</dbReference>
<dbReference type="Gene3D" id="1.10.101.10">
    <property type="entry name" value="PGBD-like superfamily/PGBD"/>
    <property type="match status" value="1"/>
</dbReference>
<reference evidence="9 10" key="1">
    <citation type="submission" date="2015-01" db="EMBL/GenBank/DDBJ databases">
        <authorList>
            <person name="MANFREDI Pablo"/>
        </authorList>
    </citation>
    <scope>NUCLEOTIDE SEQUENCE [LARGE SCALE GENOMIC DNA]</scope>
    <source>
        <strain evidence="9 10">Ccy74</strain>
    </source>
</reference>
<feature type="active site" description="Proton donor/acceptor" evidence="7">
    <location>
        <position position="457"/>
    </location>
</feature>
<dbReference type="GO" id="GO:0071555">
    <property type="term" value="P:cell wall organization"/>
    <property type="evidence" value="ECO:0007669"/>
    <property type="project" value="UniProtKB-UniRule"/>
</dbReference>
<dbReference type="InterPro" id="IPR002477">
    <property type="entry name" value="Peptidoglycan-bd-like"/>
</dbReference>
<dbReference type="UniPathway" id="UPA00219"/>
<dbReference type="GO" id="GO:0008360">
    <property type="term" value="P:regulation of cell shape"/>
    <property type="evidence" value="ECO:0007669"/>
    <property type="project" value="UniProtKB-UniRule"/>
</dbReference>
<comment type="similarity">
    <text evidence="2">Belongs to the YkuD family.</text>
</comment>
<dbReference type="Pfam" id="PF03734">
    <property type="entry name" value="YkuD"/>
    <property type="match status" value="1"/>
</dbReference>
<dbReference type="InterPro" id="IPR052905">
    <property type="entry name" value="LD-transpeptidase_YkuD-like"/>
</dbReference>
<sequence length="559" mass="65665">MKNYFFVLLGVFIILQNCKNQTPKELVEEIKQRETYESPKMVSLSDTTQKSFNQIFIKDSVLRKSVINDTKNFYKQNGFQTRWLYETKPGKLFYEYMKILENSENYGLNPETYNHKLLLQSVENLYTSSPILSEIEKLDKEITSSFLLLTNHLGRGRITKLAHGKHIWKRSKKNRDDLEILLKIKDDEKLSEIVDALHPQHSLYKRMSEKYKTLKDTEEDSIIEVIIPQPKEFLVGYKHKSVENLRQNLAQKGYEAIPENLANQVDSTLLKALMQFQEDKGIKPDGIPGKSTLYYLNMTLSQKRDLLQLNMERIRLLNNDLGDDYIVVNIPEFKMFIYHKDSMIHQMNVIVGKEYTATPVFIDTLKYVEFRPTWTVPQSIIKNEMIPQIVSQSDPEKYQKRGYTLYENGKKIDPKTVDWKSSDINKRKFRFVEAPSARNSLGLVKFILTNDMSIYLHDTPSPKLFARENRALSHGCIRVEEPAELAYLLLKNQDDWTREKVVEAMNSGRNQRRIKLNTKFLVNMLYITAWVDEKGDLIIKNDIYGFDQEQFKELRKFQD</sequence>
<dbReference type="AlphaFoldDB" id="A0A0B7HQY6"/>
<keyword evidence="4 7" id="KW-0133">Cell shape</keyword>
<dbReference type="PROSITE" id="PS52029">
    <property type="entry name" value="LD_TPASE"/>
    <property type="match status" value="1"/>
</dbReference>
<dbReference type="GO" id="GO:0016740">
    <property type="term" value="F:transferase activity"/>
    <property type="evidence" value="ECO:0007669"/>
    <property type="project" value="UniProtKB-KW"/>
</dbReference>
<evidence type="ECO:0000313" key="10">
    <source>
        <dbReference type="Proteomes" id="UP000038083"/>
    </source>
</evidence>
<evidence type="ECO:0000256" key="7">
    <source>
        <dbReference type="PROSITE-ProRule" id="PRU01373"/>
    </source>
</evidence>
<accession>A0A0B7HQY6</accession>
<dbReference type="CDD" id="cd16913">
    <property type="entry name" value="YkuD_like"/>
    <property type="match status" value="1"/>
</dbReference>
<dbReference type="SUPFAM" id="SSF47090">
    <property type="entry name" value="PGBD-like"/>
    <property type="match status" value="1"/>
</dbReference>
<keyword evidence="6 7" id="KW-0961">Cell wall biogenesis/degradation</keyword>
<dbReference type="InterPro" id="IPR036366">
    <property type="entry name" value="PGBDSf"/>
</dbReference>
<evidence type="ECO:0000256" key="6">
    <source>
        <dbReference type="ARBA" id="ARBA00023316"/>
    </source>
</evidence>
<dbReference type="InterPro" id="IPR045380">
    <property type="entry name" value="LD_TPept_scaffold_dom"/>
</dbReference>
<dbReference type="SUPFAM" id="SSF141523">
    <property type="entry name" value="L,D-transpeptidase catalytic domain-like"/>
    <property type="match status" value="1"/>
</dbReference>
<evidence type="ECO:0000256" key="5">
    <source>
        <dbReference type="ARBA" id="ARBA00022984"/>
    </source>
</evidence>
<keyword evidence="5 7" id="KW-0573">Peptidoglycan synthesis</keyword>
<keyword evidence="3" id="KW-0808">Transferase</keyword>
<dbReference type="PANTHER" id="PTHR41533">
    <property type="entry name" value="L,D-TRANSPEPTIDASE HI_1667-RELATED"/>
    <property type="match status" value="1"/>
</dbReference>
<dbReference type="RefSeq" id="WP_018278899.1">
    <property type="nucleotide sequence ID" value="NZ_CDOF01000024.1"/>
</dbReference>
<evidence type="ECO:0000256" key="4">
    <source>
        <dbReference type="ARBA" id="ARBA00022960"/>
    </source>
</evidence>
<evidence type="ECO:0000259" key="8">
    <source>
        <dbReference type="PROSITE" id="PS52029"/>
    </source>
</evidence>
<dbReference type="GO" id="GO:0009252">
    <property type="term" value="P:peptidoglycan biosynthetic process"/>
    <property type="evidence" value="ECO:0007669"/>
    <property type="project" value="UniProtKB-UniPathway"/>
</dbReference>
<feature type="active site" description="Nucleophile" evidence="7">
    <location>
        <position position="476"/>
    </location>
</feature>
<dbReference type="PANTHER" id="PTHR41533:SF2">
    <property type="entry name" value="BLR7131 PROTEIN"/>
    <property type="match status" value="1"/>
</dbReference>
<evidence type="ECO:0000256" key="3">
    <source>
        <dbReference type="ARBA" id="ARBA00022679"/>
    </source>
</evidence>
<dbReference type="EMBL" id="CDOG01000034">
    <property type="protein sequence ID" value="CEN39993.1"/>
    <property type="molecule type" value="Genomic_DNA"/>
</dbReference>
<dbReference type="Proteomes" id="UP000038083">
    <property type="component" value="Unassembled WGS sequence"/>
</dbReference>
<feature type="domain" description="L,D-TPase catalytic" evidence="8">
    <location>
        <begin position="324"/>
        <end position="502"/>
    </location>
</feature>
<comment type="pathway">
    <text evidence="1 7">Cell wall biogenesis; peptidoglycan biosynthesis.</text>
</comment>
<name>A0A0B7HQY6_9FLAO</name>
<dbReference type="InterPro" id="IPR005490">
    <property type="entry name" value="LD_TPept_cat_dom"/>
</dbReference>
<gene>
    <name evidence="9" type="ORF">CCYN74_40125</name>
</gene>
<dbReference type="InterPro" id="IPR038063">
    <property type="entry name" value="Transpep_catalytic_dom"/>
</dbReference>
<dbReference type="Pfam" id="PF01471">
    <property type="entry name" value="PG_binding_1"/>
    <property type="match status" value="1"/>
</dbReference>
<evidence type="ECO:0000256" key="2">
    <source>
        <dbReference type="ARBA" id="ARBA00005992"/>
    </source>
</evidence>
<organism evidence="9 10">
    <name type="scientific">Capnocytophaga cynodegmi</name>
    <dbReference type="NCBI Taxonomy" id="28189"/>
    <lineage>
        <taxon>Bacteria</taxon>
        <taxon>Pseudomonadati</taxon>
        <taxon>Bacteroidota</taxon>
        <taxon>Flavobacteriia</taxon>
        <taxon>Flavobacteriales</taxon>
        <taxon>Flavobacteriaceae</taxon>
        <taxon>Capnocytophaga</taxon>
    </lineage>
</organism>
<dbReference type="Gene3D" id="2.40.440.10">
    <property type="entry name" value="L,D-transpeptidase catalytic domain-like"/>
    <property type="match status" value="1"/>
</dbReference>
<protein>
    <submittedName>
        <fullName evidence="9">Peptidoglycan binding domain protein</fullName>
    </submittedName>
</protein>